<keyword evidence="3" id="KW-1185">Reference proteome</keyword>
<evidence type="ECO:0000256" key="1">
    <source>
        <dbReference type="SAM" id="MobiDB-lite"/>
    </source>
</evidence>
<accession>A0A2T2NUY4</accession>
<evidence type="ECO:0000313" key="2">
    <source>
        <dbReference type="EMBL" id="PSN69237.1"/>
    </source>
</evidence>
<organism evidence="2 3">
    <name type="scientific">Corynespora cassiicola Philippines</name>
    <dbReference type="NCBI Taxonomy" id="1448308"/>
    <lineage>
        <taxon>Eukaryota</taxon>
        <taxon>Fungi</taxon>
        <taxon>Dikarya</taxon>
        <taxon>Ascomycota</taxon>
        <taxon>Pezizomycotina</taxon>
        <taxon>Dothideomycetes</taxon>
        <taxon>Pleosporomycetidae</taxon>
        <taxon>Pleosporales</taxon>
        <taxon>Corynesporascaceae</taxon>
        <taxon>Corynespora</taxon>
    </lineage>
</organism>
<feature type="region of interest" description="Disordered" evidence="1">
    <location>
        <begin position="108"/>
        <end position="135"/>
    </location>
</feature>
<evidence type="ECO:0000313" key="3">
    <source>
        <dbReference type="Proteomes" id="UP000240883"/>
    </source>
</evidence>
<dbReference type="Proteomes" id="UP000240883">
    <property type="component" value="Unassembled WGS sequence"/>
</dbReference>
<dbReference type="AlphaFoldDB" id="A0A2T2NUY4"/>
<protein>
    <submittedName>
        <fullName evidence="2">Uncharacterized protein</fullName>
    </submittedName>
</protein>
<gene>
    <name evidence="2" type="ORF">BS50DRAFT_336491</name>
</gene>
<reference evidence="2 3" key="1">
    <citation type="journal article" date="2018" name="Front. Microbiol.">
        <title>Genome-Wide Analysis of Corynespora cassiicola Leaf Fall Disease Putative Effectors.</title>
        <authorList>
            <person name="Lopez D."/>
            <person name="Ribeiro S."/>
            <person name="Label P."/>
            <person name="Fumanal B."/>
            <person name="Venisse J.S."/>
            <person name="Kohler A."/>
            <person name="de Oliveira R.R."/>
            <person name="Labutti K."/>
            <person name="Lipzen A."/>
            <person name="Lail K."/>
            <person name="Bauer D."/>
            <person name="Ohm R.A."/>
            <person name="Barry K.W."/>
            <person name="Spatafora J."/>
            <person name="Grigoriev I.V."/>
            <person name="Martin F.M."/>
            <person name="Pujade-Renaud V."/>
        </authorList>
    </citation>
    <scope>NUCLEOTIDE SEQUENCE [LARGE SCALE GENOMIC DNA]</scope>
    <source>
        <strain evidence="2 3">Philippines</strain>
    </source>
</reference>
<feature type="region of interest" description="Disordered" evidence="1">
    <location>
        <begin position="1"/>
        <end position="26"/>
    </location>
</feature>
<dbReference type="EMBL" id="KZ678133">
    <property type="protein sequence ID" value="PSN69237.1"/>
    <property type="molecule type" value="Genomic_DNA"/>
</dbReference>
<sequence length="209" mass="23153">MARAKMERRESAWPPPPSLRRTPRYAVRPQRAPCRVRLSPSNPLLSCGLHPARDSGTPMDQATTTRHIASAYRRRLVGNSRDSATSLLDERVPLLASLVRRCPKQSQTQPLGLSLQRPASSVLRRRPRTAPQTRRSALCAPMIDPAALCAWMPPKYRLAKSLSWTPASLDGKSGGLWSAQRRPPETIDLSTGRKWRLKGTCGSSSELVS</sequence>
<feature type="compositionally biased region" description="Basic and acidic residues" evidence="1">
    <location>
        <begin position="1"/>
        <end position="11"/>
    </location>
</feature>
<proteinExistence type="predicted"/>
<name>A0A2T2NUY4_CORCC</name>